<gene>
    <name evidence="1" type="ORF">VAZ01S_085_00150</name>
</gene>
<dbReference type="Pfam" id="PF21852">
    <property type="entry name" value="DUF6911"/>
    <property type="match status" value="1"/>
</dbReference>
<sequence length="130" mass="14007">MFSFSWVIGFGGSAQGGNTKDVQIENVLETVELIFSRAGSVTLDVIDGEEIGPECLQVQTESGKSVILLGENTSDDYVVRSFNGKLVNDGMVSILGNEWDSKMICEGSELVKAIVKEFLSTGNVSMDFLS</sequence>
<dbReference type="AlphaFoldDB" id="U3C8H2"/>
<organism evidence="1 2">
    <name type="scientific">Vibrio azureus NBRC 104587</name>
    <dbReference type="NCBI Taxonomy" id="1219077"/>
    <lineage>
        <taxon>Bacteria</taxon>
        <taxon>Pseudomonadati</taxon>
        <taxon>Pseudomonadota</taxon>
        <taxon>Gammaproteobacteria</taxon>
        <taxon>Vibrionales</taxon>
        <taxon>Vibrionaceae</taxon>
        <taxon>Vibrio</taxon>
    </lineage>
</organism>
<evidence type="ECO:0000313" key="1">
    <source>
        <dbReference type="EMBL" id="GAD77669.1"/>
    </source>
</evidence>
<evidence type="ECO:0000313" key="2">
    <source>
        <dbReference type="Proteomes" id="UP000016567"/>
    </source>
</evidence>
<dbReference type="OrthoDB" id="5879449at2"/>
<accession>U3C8H2</accession>
<reference evidence="1 2" key="1">
    <citation type="submission" date="2013-09" db="EMBL/GenBank/DDBJ databases">
        <title>Whole genome shotgun sequence of Vibrio azureus NBRC 104587.</title>
        <authorList>
            <person name="Isaki S."/>
            <person name="Hosoyama A."/>
            <person name="Numata M."/>
            <person name="Hashimoto M."/>
            <person name="Hosoyama Y."/>
            <person name="Tsuchikane K."/>
            <person name="Noguchi M."/>
            <person name="Hirakata S."/>
            <person name="Ichikawa N."/>
            <person name="Ohji S."/>
            <person name="Yamazoe A."/>
            <person name="Fujita N."/>
        </authorList>
    </citation>
    <scope>NUCLEOTIDE SEQUENCE [LARGE SCALE GENOMIC DNA]</scope>
    <source>
        <strain evidence="1 2">NBRC 104587</strain>
    </source>
</reference>
<name>U3C8H2_9VIBR</name>
<dbReference type="Proteomes" id="UP000016567">
    <property type="component" value="Unassembled WGS sequence"/>
</dbReference>
<dbReference type="eggNOG" id="ENOG50338D0">
    <property type="taxonomic scope" value="Bacteria"/>
</dbReference>
<comment type="caution">
    <text evidence="1">The sequence shown here is derived from an EMBL/GenBank/DDBJ whole genome shotgun (WGS) entry which is preliminary data.</text>
</comment>
<dbReference type="EMBL" id="BATL01000085">
    <property type="protein sequence ID" value="GAD77669.1"/>
    <property type="molecule type" value="Genomic_DNA"/>
</dbReference>
<proteinExistence type="predicted"/>
<dbReference type="InterPro" id="IPR054205">
    <property type="entry name" value="DUF6911"/>
</dbReference>
<protein>
    <submittedName>
        <fullName evidence="1">Uncharacterized protein</fullName>
    </submittedName>
</protein>
<dbReference type="RefSeq" id="WP_021711406.1">
    <property type="nucleotide sequence ID" value="NZ_BAOB01000098.1"/>
</dbReference>
<dbReference type="STRING" id="1219077.VAZ01S_085_00150"/>
<keyword evidence="2" id="KW-1185">Reference proteome</keyword>